<feature type="compositionally biased region" description="Basic and acidic residues" evidence="1">
    <location>
        <begin position="186"/>
        <end position="196"/>
    </location>
</feature>
<feature type="domain" description="DUF6431" evidence="2">
    <location>
        <begin position="30"/>
        <end position="123"/>
    </location>
</feature>
<accession>A0A450TEH5</accession>
<sequence length="202" mass="23408">MCRMIGSVRTLTQHFSTLNIAPSDYKPKQCPRCGVAGLWAHGVYHRKGDRSIISDNRSVSTPIPRFRCPHCNTTCSRLPGCLSPRRWYPWDTQAMALFLVFRSNTLALVRELVVACEDTIRRWRAWLAKRTETFEFHLRGVFAVVLQICCYRYGPIAYWMPNPWMMCLWDDCQHSEAVKKSPGRSEALEAIHEGTRRSTKKK</sequence>
<dbReference type="InterPro" id="IPR045536">
    <property type="entry name" value="DUF6431"/>
</dbReference>
<evidence type="ECO:0000256" key="1">
    <source>
        <dbReference type="SAM" id="MobiDB-lite"/>
    </source>
</evidence>
<evidence type="ECO:0000259" key="2">
    <source>
        <dbReference type="Pfam" id="PF20020"/>
    </source>
</evidence>
<feature type="region of interest" description="Disordered" evidence="1">
    <location>
        <begin position="183"/>
        <end position="202"/>
    </location>
</feature>
<organism evidence="3">
    <name type="scientific">Candidatus Kentrum sp. FM</name>
    <dbReference type="NCBI Taxonomy" id="2126340"/>
    <lineage>
        <taxon>Bacteria</taxon>
        <taxon>Pseudomonadati</taxon>
        <taxon>Pseudomonadota</taxon>
        <taxon>Gammaproteobacteria</taxon>
        <taxon>Candidatus Kentrum</taxon>
    </lineage>
</organism>
<evidence type="ECO:0000313" key="3">
    <source>
        <dbReference type="EMBL" id="VFJ65435.1"/>
    </source>
</evidence>
<dbReference type="Pfam" id="PF20020">
    <property type="entry name" value="DUF6431"/>
    <property type="match status" value="1"/>
</dbReference>
<name>A0A450TEH5_9GAMM</name>
<dbReference type="EMBL" id="CAADFA010000395">
    <property type="protein sequence ID" value="VFJ65435.1"/>
    <property type="molecule type" value="Genomic_DNA"/>
</dbReference>
<proteinExistence type="predicted"/>
<reference evidence="3" key="1">
    <citation type="submission" date="2019-02" db="EMBL/GenBank/DDBJ databases">
        <authorList>
            <person name="Gruber-Vodicka R. H."/>
            <person name="Seah K. B. B."/>
        </authorList>
    </citation>
    <scope>NUCLEOTIDE SEQUENCE</scope>
    <source>
        <strain evidence="3">BECK_BZ165</strain>
    </source>
</reference>
<gene>
    <name evidence="3" type="ORF">BECKFM1743C_GA0114222_103952</name>
</gene>
<protein>
    <recommendedName>
        <fullName evidence="2">DUF6431 domain-containing protein</fullName>
    </recommendedName>
</protein>
<dbReference type="AlphaFoldDB" id="A0A450TEH5"/>